<evidence type="ECO:0000259" key="3">
    <source>
        <dbReference type="SMART" id="SM01360"/>
    </source>
</evidence>
<dbReference type="PANTHER" id="PTHR40094:SF1">
    <property type="entry name" value="UBIQUITIN DOMAIN-CONTAINING PROTEIN"/>
    <property type="match status" value="1"/>
</dbReference>
<dbReference type="Pfam" id="PF07678">
    <property type="entry name" value="TED_complement"/>
    <property type="match status" value="1"/>
</dbReference>
<dbReference type="InterPro" id="IPR001599">
    <property type="entry name" value="Macroglobln_a2"/>
</dbReference>
<organism evidence="4 5">
    <name type="scientific">Aliivibrio wodanis</name>
    <dbReference type="NCBI Taxonomy" id="80852"/>
    <lineage>
        <taxon>Bacteria</taxon>
        <taxon>Pseudomonadati</taxon>
        <taxon>Pseudomonadota</taxon>
        <taxon>Gammaproteobacteria</taxon>
        <taxon>Vibrionales</taxon>
        <taxon>Vibrionaceae</taxon>
        <taxon>Aliivibrio</taxon>
    </lineage>
</organism>
<dbReference type="InterPro" id="IPR002890">
    <property type="entry name" value="MG2"/>
</dbReference>
<sequence length="1610" mass="181105">MKILSFHPYQRANINNENIDSFIPFLVFIPLQVSASILNTAEPHITYLGSYTHNNSPAFIIQFSDLAPNLDLISISDTKTKNILSNNWILNNSKTALIYTDIDVGKHYTITLNESLRYKKKVNHDVIVYEKEPSVEVVGRGPIVPIFGKRTLPISTMNVEQVSVEVLKVTDPAMLLNSAHYSESPGRWDLRQLTKATTPITHLNFDILKTEKNTSQYTELLLPKSLESGWYLLAIKPTGNFDYNSEKVLQVALTDIGIQAKVFPNSLSVQLSSLSNSAPIQQASVSIYHKDGKQTVLGQVEGSLGDFSYTVKQGDILSVKEGKQISYLPLRELPLDLSDYAVSGRQYQDIEVFSYSNRDLFRPGEQLPLNLLLRNNDGQLVQDINNLFIEYIKPDQTVARSRWLKQKEVKGYYQDKYQIPANAPMGKWTAQIKLHKDAKKPIGKFVFNVNEFVPERMDLTVDLAKKITPNAKQVAVNLHGKYLFGAPASKNTIKISSHYQPTHYFDTPYRDYYVGQSFSISSWNDVPSVNDIILDNNGQHTLPLPLLKPSLMKSPVNARFTFELLETGGATISRSQKRQLWSDKPIAGIKSPSDEIDSYSDVLFEFALLTASGDALISGEIDYTLERNMGGYYWVYNESSGWSIRGDNEWRPVSSERITTEAGKTSPISLNVEWGRYRITLTTKDGVTTRLPFWAGWSKDSTTQPVKPNQLSITLDKKRYQAGDDVAVTIFSKQAGQLQLNLDANKTLQSQIHNITSGKNTFIMAINKEIDRHDLYLTATLVSTPGSTGDKSKTRLPQRFFAIAPVLLDRSDRVLPMTIEHNEKLLPLETASIKVKLDKPTTEPTWVTVSLVDRGIINLANYHIPQVAPWFFEHRRYQGDVIDLYSHFYQTRPDSFMTPHRYGGDQEMSLNINNDELVESKTITMMSELVQFDHNGEAMVSFDLPDYNGQAQIVAMAFNSNQFGQAESNVTIAAPIVAELSIPRFLSPTDTSQTYVEVFNTSGLSQTITTSVTVDSQLNLKGDNSFTINLKDGERHGQSVVFDIKPITGANASTTLSLHISSVDEAGQTYQQTREWTIPIRGPQPVISQRELITLSTKNDKKNAHEYQLMNALWRDYFPTNDLTALVSYSRSPQLNISDYADGLFKYPYGCAEQTTSKGMPWLLNDASLTPFKNSVRDQLTDKELVEESIAHLSTMQKANGSFSLWSKFGDSDSWLSMYVTEYLLMANQAFPDSVPAQMLTLTKNNLRNYIGKQNVVSPSHFYSLWLGAKQGLVNNSHLHSADRAIAANKNTHISRLSYAHIGGAYLLNGRQRSGEYFLNKVLTEAQEKNLTSHEYEYGSELRDFALTITILNDVERVIKLSNKMTILKNRLAIAAMELANKRNYLSTQERIALIRAGIALSQHTHDLVELSIKDQKQVAKISEKGINQKQLNAGAVITNTGTQSVFLQVATSGLVKEGMIKSTLDFKEASRTYRFENGKAYNGEPLKVGEKLIVSVNYKLDQPVPLALLVEFIPTGFVLENPEYTNSNQIISAAKLEKNSQWSMLEYRNDRLIASADLQKNSMYVINYVLRAETPGLSVIPALFIEEMYQPQNMIYKPFSGFTHIQIIQ</sequence>
<dbReference type="GO" id="GO:0004866">
    <property type="term" value="F:endopeptidase inhibitor activity"/>
    <property type="evidence" value="ECO:0007669"/>
    <property type="project" value="InterPro"/>
</dbReference>
<dbReference type="InterPro" id="IPR049120">
    <property type="entry name" value="A2M_bMG2"/>
</dbReference>
<dbReference type="Proteomes" id="UP000032427">
    <property type="component" value="Chromosome 2"/>
</dbReference>
<evidence type="ECO:0000256" key="1">
    <source>
        <dbReference type="ARBA" id="ARBA00010556"/>
    </source>
</evidence>
<dbReference type="Pfam" id="PF17973">
    <property type="entry name" value="bMG10"/>
    <property type="match status" value="1"/>
</dbReference>
<evidence type="ECO:0000313" key="4">
    <source>
        <dbReference type="EMBL" id="CED57083.1"/>
    </source>
</evidence>
<dbReference type="Pfam" id="PF17972">
    <property type="entry name" value="bMG5"/>
    <property type="match status" value="1"/>
</dbReference>
<dbReference type="GO" id="GO:0005615">
    <property type="term" value="C:extracellular space"/>
    <property type="evidence" value="ECO:0007669"/>
    <property type="project" value="InterPro"/>
</dbReference>
<dbReference type="Pfam" id="PF07703">
    <property type="entry name" value="A2M_BRD"/>
    <property type="match status" value="1"/>
</dbReference>
<dbReference type="Pfam" id="PF21142">
    <property type="entry name" value="A2M_bMG2"/>
    <property type="match status" value="1"/>
</dbReference>
<dbReference type="EMBL" id="LN554847">
    <property type="protein sequence ID" value="CED57083.1"/>
    <property type="molecule type" value="Genomic_DNA"/>
</dbReference>
<dbReference type="GeneID" id="28542688"/>
<dbReference type="OrthoDB" id="9767116at2"/>
<accession>A0A090K050</accession>
<dbReference type="Pfam" id="PF17962">
    <property type="entry name" value="bMG6"/>
    <property type="match status" value="1"/>
</dbReference>
<dbReference type="InterPro" id="IPR011625">
    <property type="entry name" value="A2M_N_BRD"/>
</dbReference>
<dbReference type="Pfam" id="PF01835">
    <property type="entry name" value="MG2"/>
    <property type="match status" value="1"/>
</dbReference>
<dbReference type="Pfam" id="PF00207">
    <property type="entry name" value="A2M"/>
    <property type="match status" value="1"/>
</dbReference>
<dbReference type="PANTHER" id="PTHR40094">
    <property type="entry name" value="ALPHA-2-MACROGLOBULIN HOMOLOG"/>
    <property type="match status" value="1"/>
</dbReference>
<dbReference type="KEGG" id="awd:AWOD_II_0438"/>
<protein>
    <recommendedName>
        <fullName evidence="6">Lipoprotein YfhM</fullName>
    </recommendedName>
</protein>
<dbReference type="SUPFAM" id="SSF48239">
    <property type="entry name" value="Terpenoid cyclases/Protein prenyltransferases"/>
    <property type="match status" value="1"/>
</dbReference>
<dbReference type="SMART" id="SM01360">
    <property type="entry name" value="A2M"/>
    <property type="match status" value="1"/>
</dbReference>
<dbReference type="Gene3D" id="1.50.10.20">
    <property type="match status" value="1"/>
</dbReference>
<evidence type="ECO:0000259" key="2">
    <source>
        <dbReference type="SMART" id="SM01359"/>
    </source>
</evidence>
<keyword evidence="5" id="KW-1185">Reference proteome</keyword>
<dbReference type="STRING" id="80852.AWOD_II_0438"/>
<dbReference type="InterPro" id="IPR008930">
    <property type="entry name" value="Terpenoid_cyclase/PrenylTrfase"/>
</dbReference>
<dbReference type="InterPro" id="IPR041246">
    <property type="entry name" value="Bact_MG10"/>
</dbReference>
<dbReference type="CDD" id="cd02891">
    <property type="entry name" value="A2M_like"/>
    <property type="match status" value="1"/>
</dbReference>
<feature type="domain" description="Alpha-2-macroglobulin bait region" evidence="2">
    <location>
        <begin position="711"/>
        <end position="859"/>
    </location>
</feature>
<dbReference type="InterPro" id="IPR051802">
    <property type="entry name" value="YfhM-like"/>
</dbReference>
<dbReference type="SMART" id="SM01419">
    <property type="entry name" value="Thiol-ester_cl"/>
    <property type="match status" value="1"/>
</dbReference>
<evidence type="ECO:0008006" key="6">
    <source>
        <dbReference type="Google" id="ProtNLM"/>
    </source>
</evidence>
<dbReference type="HOGENOM" id="CLU_000965_1_0_6"/>
<proteinExistence type="inferred from homology"/>
<dbReference type="PATRIC" id="fig|80852.17.peg.3200"/>
<dbReference type="InterPro" id="IPR047565">
    <property type="entry name" value="Alpha-macroglob_thiol-ester_cl"/>
</dbReference>
<reference evidence="5" key="1">
    <citation type="submission" date="2014-09" db="EMBL/GenBank/DDBJ databases">
        <authorList>
            <person name="Hjerde E."/>
        </authorList>
    </citation>
    <scope>NUCLEOTIDE SEQUENCE [LARGE SCALE GENOMIC DNA]</scope>
    <source>
        <strain evidence="5">06/09/139</strain>
    </source>
</reference>
<comment type="similarity">
    <text evidence="1">Belongs to the protease inhibitor I39 (alpha-2-macroglobulin) family. Bacterial alpha-2-macroglobulin subfamily.</text>
</comment>
<dbReference type="SMART" id="SM01359">
    <property type="entry name" value="A2M_N_2"/>
    <property type="match status" value="1"/>
</dbReference>
<dbReference type="InterPro" id="IPR041462">
    <property type="entry name" value="Bact_A2M_MG6"/>
</dbReference>
<dbReference type="Gene3D" id="2.60.40.1930">
    <property type="match status" value="1"/>
</dbReference>
<gene>
    <name evidence="4" type="ORF">AWOD_II_0438</name>
</gene>
<name>A0A090K050_9GAMM</name>
<dbReference type="InterPro" id="IPR041203">
    <property type="entry name" value="Bact_A2M_MG5"/>
</dbReference>
<evidence type="ECO:0000313" key="5">
    <source>
        <dbReference type="Proteomes" id="UP000032427"/>
    </source>
</evidence>
<dbReference type="InterPro" id="IPR011626">
    <property type="entry name" value="Alpha-macroglobulin_TED"/>
</dbReference>
<feature type="domain" description="Alpha-2-macroglobulin" evidence="3">
    <location>
        <begin position="924"/>
        <end position="1014"/>
    </location>
</feature>